<organism evidence="1 2">
    <name type="scientific">Nocardia rhamnosiphila</name>
    <dbReference type="NCBI Taxonomy" id="426716"/>
    <lineage>
        <taxon>Bacteria</taxon>
        <taxon>Bacillati</taxon>
        <taxon>Actinomycetota</taxon>
        <taxon>Actinomycetes</taxon>
        <taxon>Mycobacteriales</taxon>
        <taxon>Nocardiaceae</taxon>
        <taxon>Nocardia</taxon>
    </lineage>
</organism>
<name>A0ABV2X152_9NOCA</name>
<sequence length="80" mass="8366">MAGSHAERADELAAQANRALEEALELAGKPPQNAFAAIGDQHVADVARWAKVRALQAQAQIHATLALNDSVARNGGDLGR</sequence>
<proteinExistence type="predicted"/>
<keyword evidence="2" id="KW-1185">Reference proteome</keyword>
<evidence type="ECO:0000313" key="2">
    <source>
        <dbReference type="Proteomes" id="UP001550628"/>
    </source>
</evidence>
<dbReference type="Proteomes" id="UP001550628">
    <property type="component" value="Unassembled WGS sequence"/>
</dbReference>
<evidence type="ECO:0008006" key="3">
    <source>
        <dbReference type="Google" id="ProtNLM"/>
    </source>
</evidence>
<evidence type="ECO:0000313" key="1">
    <source>
        <dbReference type="EMBL" id="MEU1956801.1"/>
    </source>
</evidence>
<dbReference type="RefSeq" id="WP_356959881.1">
    <property type="nucleotide sequence ID" value="NZ_JBEYBD010000037.1"/>
</dbReference>
<protein>
    <recommendedName>
        <fullName evidence="3">Peptidylprolyl isomerase</fullName>
    </recommendedName>
</protein>
<gene>
    <name evidence="1" type="ORF">ABZ510_33740</name>
</gene>
<reference evidence="1 2" key="1">
    <citation type="submission" date="2024-06" db="EMBL/GenBank/DDBJ databases">
        <title>The Natural Products Discovery Center: Release of the First 8490 Sequenced Strains for Exploring Actinobacteria Biosynthetic Diversity.</title>
        <authorList>
            <person name="Kalkreuter E."/>
            <person name="Kautsar S.A."/>
            <person name="Yang D."/>
            <person name="Bader C.D."/>
            <person name="Teijaro C.N."/>
            <person name="Fluegel L."/>
            <person name="Davis C.M."/>
            <person name="Simpson J.R."/>
            <person name="Lauterbach L."/>
            <person name="Steele A.D."/>
            <person name="Gui C."/>
            <person name="Meng S."/>
            <person name="Li G."/>
            <person name="Viehrig K."/>
            <person name="Ye F."/>
            <person name="Su P."/>
            <person name="Kiefer A.F."/>
            <person name="Nichols A."/>
            <person name="Cepeda A.J."/>
            <person name="Yan W."/>
            <person name="Fan B."/>
            <person name="Jiang Y."/>
            <person name="Adhikari A."/>
            <person name="Zheng C.-J."/>
            <person name="Schuster L."/>
            <person name="Cowan T.M."/>
            <person name="Smanski M.J."/>
            <person name="Chevrette M.G."/>
            <person name="De Carvalho L.P.S."/>
            <person name="Shen B."/>
        </authorList>
    </citation>
    <scope>NUCLEOTIDE SEQUENCE [LARGE SCALE GENOMIC DNA]</scope>
    <source>
        <strain evidence="1 2">NPDC019708</strain>
    </source>
</reference>
<dbReference type="EMBL" id="JBEYBF010000045">
    <property type="protein sequence ID" value="MEU1956801.1"/>
    <property type="molecule type" value="Genomic_DNA"/>
</dbReference>
<accession>A0ABV2X152</accession>
<comment type="caution">
    <text evidence="1">The sequence shown here is derived from an EMBL/GenBank/DDBJ whole genome shotgun (WGS) entry which is preliminary data.</text>
</comment>